<dbReference type="Proteomes" id="UP000650533">
    <property type="component" value="Chromosome 16"/>
</dbReference>
<keyword evidence="3 8" id="KW-0808">Transferase</keyword>
<dbReference type="PANTHER" id="PTHR24045">
    <property type="match status" value="1"/>
</dbReference>
<feature type="domain" description="Stealth protein CR2 conserved region 2" evidence="6">
    <location>
        <begin position="475"/>
        <end position="554"/>
    </location>
</feature>
<dbReference type="InterPro" id="IPR001452">
    <property type="entry name" value="SH3_domain"/>
</dbReference>
<dbReference type="Pfam" id="PF11380">
    <property type="entry name" value="Stealth_CR2"/>
    <property type="match status" value="1"/>
</dbReference>
<reference evidence="8" key="1">
    <citation type="submission" date="2020-05" db="EMBL/GenBank/DDBJ databases">
        <title>Evolutionary and genomic comparisons of hybrid uninucleate and nonhybrid Rhizoctonia fungi.</title>
        <authorList>
            <person name="Li C."/>
            <person name="Chen X."/>
        </authorList>
    </citation>
    <scope>NUCLEOTIDE SEQUENCE</scope>
    <source>
        <strain evidence="8">AG-1 IA</strain>
    </source>
</reference>
<proteinExistence type="inferred from homology"/>
<feature type="domain" description="Stealth protein CR3 conserved region 3" evidence="7">
    <location>
        <begin position="587"/>
        <end position="618"/>
    </location>
</feature>
<evidence type="ECO:0000313" key="8">
    <source>
        <dbReference type="EMBL" id="QRW27373.1"/>
    </source>
</evidence>
<evidence type="ECO:0000259" key="5">
    <source>
        <dbReference type="Pfam" id="PF00018"/>
    </source>
</evidence>
<evidence type="ECO:0000313" key="9">
    <source>
        <dbReference type="Proteomes" id="UP000650533"/>
    </source>
</evidence>
<name>A0A8H8T4D8_9AGAM</name>
<evidence type="ECO:0000259" key="6">
    <source>
        <dbReference type="Pfam" id="PF11380"/>
    </source>
</evidence>
<dbReference type="AlphaFoldDB" id="A0A8H8T4D8"/>
<feature type="domain" description="SH3" evidence="5">
    <location>
        <begin position="243"/>
        <end position="281"/>
    </location>
</feature>
<keyword evidence="2" id="KW-0728">SH3 domain</keyword>
<dbReference type="GO" id="GO:0005794">
    <property type="term" value="C:Golgi apparatus"/>
    <property type="evidence" value="ECO:0007669"/>
    <property type="project" value="TreeGrafter"/>
</dbReference>
<dbReference type="PANTHER" id="PTHR24045:SF0">
    <property type="entry name" value="N-ACETYLGLUCOSAMINE-1-PHOSPHOTRANSFERASE SUBUNITS ALPHA_BETA"/>
    <property type="match status" value="1"/>
</dbReference>
<evidence type="ECO:0000256" key="4">
    <source>
        <dbReference type="SAM" id="MobiDB-lite"/>
    </source>
</evidence>
<dbReference type="InterPro" id="IPR036028">
    <property type="entry name" value="SH3-like_dom_sf"/>
</dbReference>
<dbReference type="InterPro" id="IPR047141">
    <property type="entry name" value="Stealth"/>
</dbReference>
<evidence type="ECO:0000256" key="3">
    <source>
        <dbReference type="ARBA" id="ARBA00022679"/>
    </source>
</evidence>
<sequence>MFSRMTHEDKLAFFELLDEYFESRPNLFSRESADPGLASQPAAVAANAVHRTMAANPQATADLISTGLKNIPKGSQYGAASNPVVANAAGRFAASGIASSYGGAKSPPAPPRRNVGTTDDPPTPSRASPSGLVSSKRFGDLDTSSVAAAITSSFKGGKPAPAPAPASSRLPPAMDNNSGRNFAPPPVRRVPTTASSEGDTGADPGNKWGNSNRAPVRRVPSHNTLQRQSTPEPESVQGETAEALYDYNSSAAEDINVRQGDRFVIVERTSDDWWTVAAPNTERPLNYEPSPDWLISALNDDDLPCKSLLPPTIGQRNGYSYPPSNSQKAQSKYIPFQHHPDGVSRPKLDSDLDIADICIESAIADGNLCVAYMAPAPKLDVVWTFANGSGVLHEKWRKLGRFNSAFNALVRWHLGLYVRVNVKLLRERRKSYFASTFNEIRLATLSPIYFPVPSSNKRLCIPSCNPDDYADWRLGQIPQWLNMDNPYKWKDGDVDLSVVPHAKFFGENYRYTTFNSLAIESQFGHLNVSDAFIYLNDDFYFAADLSPWDFYTQSYGLPSSGEWHSLEFSNRLLSDRFGLRKRPYVIHEAKALKRSLINEISLIWSAELAETSSHPFRTDPLLVMLIWDSFARLGGKEDEWNARTSMQAWRELGGNHSTPDMTLLVSTPSRDSLSDERIAEAKAALSGAHTTHSTQYSFTSQDGYPYTFLGDYGMRHWPRFPTQYMQCAIVFSKCFPPDLFSANDVFKHAAFKEPQCGDCIIQALVAASGRLGLSAFLPPIAHGADLEGTEKLKDGVIPHLPLASDYRTGDFSLKAVVGDSTKDIRFWTSKMLQRYRFVIGDTPSVFAMVKSASDAKKAFNSMKADPSIALLCLNDDIRGSQAEEADKVLRREQEKRWPHAAAWEVR</sequence>
<dbReference type="SUPFAM" id="SSF50044">
    <property type="entry name" value="SH3-domain"/>
    <property type="match status" value="1"/>
</dbReference>
<feature type="region of interest" description="Disordered" evidence="4">
    <location>
        <begin position="152"/>
        <end position="238"/>
    </location>
</feature>
<evidence type="ECO:0000259" key="7">
    <source>
        <dbReference type="Pfam" id="PF17102"/>
    </source>
</evidence>
<dbReference type="InterPro" id="IPR021520">
    <property type="entry name" value="Stealth_CR2"/>
</dbReference>
<dbReference type="KEGG" id="rsx:RhiXN_01968"/>
<feature type="region of interest" description="Disordered" evidence="4">
    <location>
        <begin position="99"/>
        <end position="139"/>
    </location>
</feature>
<accession>A0A8H8T4D8</accession>
<dbReference type="Gene3D" id="2.30.30.40">
    <property type="entry name" value="SH3 Domains"/>
    <property type="match status" value="1"/>
</dbReference>
<dbReference type="Pfam" id="PF17102">
    <property type="entry name" value="Stealth_CR3"/>
    <property type="match status" value="1"/>
</dbReference>
<gene>
    <name evidence="8" type="ORF">RhiXN_01968</name>
</gene>
<evidence type="ECO:0000256" key="1">
    <source>
        <dbReference type="ARBA" id="ARBA00007583"/>
    </source>
</evidence>
<comment type="similarity">
    <text evidence="1">Belongs to the stealth family.</text>
</comment>
<dbReference type="InterPro" id="IPR031357">
    <property type="entry name" value="Stealth_CR3"/>
</dbReference>
<dbReference type="GO" id="GO:0003976">
    <property type="term" value="F:UDP-N-acetylglucosamine-lysosomal-enzyme N-acetylglucosaminephosphotransferase activity"/>
    <property type="evidence" value="ECO:0007669"/>
    <property type="project" value="TreeGrafter"/>
</dbReference>
<dbReference type="GO" id="GO:0046835">
    <property type="term" value="P:carbohydrate phosphorylation"/>
    <property type="evidence" value="ECO:0007669"/>
    <property type="project" value="TreeGrafter"/>
</dbReference>
<dbReference type="RefSeq" id="XP_043187610.1">
    <property type="nucleotide sequence ID" value="XM_043321787.1"/>
</dbReference>
<dbReference type="GeneID" id="67024250"/>
<protein>
    <submittedName>
        <fullName evidence="8">3-O-alpha-D-mannopyranosyl-alpha-D-mannopyranose xylosylphosphotransferase</fullName>
    </submittedName>
</protein>
<organism evidence="8 9">
    <name type="scientific">Rhizoctonia solani</name>
    <dbReference type="NCBI Taxonomy" id="456999"/>
    <lineage>
        <taxon>Eukaryota</taxon>
        <taxon>Fungi</taxon>
        <taxon>Dikarya</taxon>
        <taxon>Basidiomycota</taxon>
        <taxon>Agaricomycotina</taxon>
        <taxon>Agaricomycetes</taxon>
        <taxon>Cantharellales</taxon>
        <taxon>Ceratobasidiaceae</taxon>
        <taxon>Rhizoctonia</taxon>
    </lineage>
</organism>
<evidence type="ECO:0000256" key="2">
    <source>
        <dbReference type="ARBA" id="ARBA00022443"/>
    </source>
</evidence>
<feature type="compositionally biased region" description="Polar residues" evidence="4">
    <location>
        <begin position="221"/>
        <end position="232"/>
    </location>
</feature>
<dbReference type="EMBL" id="CP059673">
    <property type="protein sequence ID" value="QRW27373.1"/>
    <property type="molecule type" value="Genomic_DNA"/>
</dbReference>
<dbReference type="Pfam" id="PF00018">
    <property type="entry name" value="SH3_1"/>
    <property type="match status" value="1"/>
</dbReference>